<accession>A0A6I4W513</accession>
<sequence length="108" mass="12433">MKKIRKPIVLGGAICIIVLLLFVIYKQTIGAKIIGTVSGTEYEYITIDNKIYIINFENNYSNADKGDFLGVIRNGDVTFRIYSVEGDKDGKYIYRLWDYDGAFYRLKE</sequence>
<dbReference type="Proteomes" id="UP000430692">
    <property type="component" value="Unassembled WGS sequence"/>
</dbReference>
<evidence type="ECO:0000313" key="2">
    <source>
        <dbReference type="EMBL" id="MXQ55854.1"/>
    </source>
</evidence>
<comment type="caution">
    <text evidence="2">The sequence shown here is derived from an EMBL/GenBank/DDBJ whole genome shotgun (WGS) entry which is preliminary data.</text>
</comment>
<name>A0A6I4W513_9BACL</name>
<keyword evidence="1" id="KW-1133">Transmembrane helix</keyword>
<keyword evidence="1" id="KW-0812">Transmembrane</keyword>
<protein>
    <submittedName>
        <fullName evidence="2">Uncharacterized protein</fullName>
    </submittedName>
</protein>
<keyword evidence="1" id="KW-0472">Membrane</keyword>
<evidence type="ECO:0000256" key="1">
    <source>
        <dbReference type="SAM" id="Phobius"/>
    </source>
</evidence>
<feature type="transmembrane region" description="Helical" evidence="1">
    <location>
        <begin position="7"/>
        <end position="25"/>
    </location>
</feature>
<dbReference type="RefSeq" id="WP_160803203.1">
    <property type="nucleotide sequence ID" value="NZ_WUUL01000020.1"/>
</dbReference>
<keyword evidence="3" id="KW-1185">Reference proteome</keyword>
<dbReference type="EMBL" id="WUUL01000020">
    <property type="protein sequence ID" value="MXQ55854.1"/>
    <property type="molecule type" value="Genomic_DNA"/>
</dbReference>
<evidence type="ECO:0000313" key="3">
    <source>
        <dbReference type="Proteomes" id="UP000430692"/>
    </source>
</evidence>
<gene>
    <name evidence="2" type="ORF">GSM42_19425</name>
</gene>
<proteinExistence type="predicted"/>
<organism evidence="2 3">
    <name type="scientific">Shimazuella alba</name>
    <dbReference type="NCBI Taxonomy" id="2690964"/>
    <lineage>
        <taxon>Bacteria</taxon>
        <taxon>Bacillati</taxon>
        <taxon>Bacillota</taxon>
        <taxon>Bacilli</taxon>
        <taxon>Bacillales</taxon>
        <taxon>Thermoactinomycetaceae</taxon>
        <taxon>Shimazuella</taxon>
    </lineage>
</organism>
<reference evidence="2 3" key="1">
    <citation type="submission" date="2019-12" db="EMBL/GenBank/DDBJ databases">
        <title>Whole-genome analyses of novel actinobacteria.</title>
        <authorList>
            <person name="Sahin N."/>
            <person name="Saygin H."/>
        </authorList>
    </citation>
    <scope>NUCLEOTIDE SEQUENCE [LARGE SCALE GENOMIC DNA]</scope>
    <source>
        <strain evidence="2 3">KC615</strain>
    </source>
</reference>
<dbReference type="AlphaFoldDB" id="A0A6I4W513"/>